<accession>A0A127M6A3</accession>
<protein>
    <recommendedName>
        <fullName evidence="2 7">Flagellar motor switch protein FliN</fullName>
    </recommendedName>
</protein>
<keyword evidence="3 7" id="KW-1003">Cell membrane</keyword>
<keyword evidence="10" id="KW-0966">Cell projection</keyword>
<feature type="domain" description="Flagellar motor switch protein FliN-like C-terminal" evidence="9">
    <location>
        <begin position="63"/>
        <end position="133"/>
    </location>
</feature>
<comment type="subcellular location">
    <subcellularLocation>
        <location evidence="7">Cell membrane</location>
        <topology evidence="7">Peripheral membrane protein</topology>
        <orientation evidence="7">Cytoplasmic side</orientation>
    </subcellularLocation>
    <subcellularLocation>
        <location evidence="7">Bacterial flagellum basal body</location>
    </subcellularLocation>
</comment>
<dbReference type="InterPro" id="IPR036429">
    <property type="entry name" value="SpoA-like_sf"/>
</dbReference>
<evidence type="ECO:0000259" key="9">
    <source>
        <dbReference type="Pfam" id="PF01052"/>
    </source>
</evidence>
<dbReference type="GO" id="GO:0009425">
    <property type="term" value="C:bacterial-type flagellum basal body"/>
    <property type="evidence" value="ECO:0007669"/>
    <property type="project" value="UniProtKB-SubCell"/>
</dbReference>
<dbReference type="KEGG" id="zal:AZF00_10690"/>
<keyword evidence="10" id="KW-0282">Flagellum</keyword>
<name>A0A127M6A3_9GAMM</name>
<keyword evidence="7" id="KW-0975">Bacterial flagellum</keyword>
<dbReference type="InterPro" id="IPR001172">
    <property type="entry name" value="FliN_T3SS_HrcQb"/>
</dbReference>
<comment type="similarity">
    <text evidence="1 7">Belongs to the FliN/MopA/SpaO family.</text>
</comment>
<evidence type="ECO:0000256" key="4">
    <source>
        <dbReference type="ARBA" id="ARBA00022500"/>
    </source>
</evidence>
<dbReference type="EMBL" id="CP014544">
    <property type="protein sequence ID" value="AMO68731.1"/>
    <property type="molecule type" value="Genomic_DNA"/>
</dbReference>
<dbReference type="GO" id="GO:0005886">
    <property type="term" value="C:plasma membrane"/>
    <property type="evidence" value="ECO:0007669"/>
    <property type="project" value="UniProtKB-SubCell"/>
</dbReference>
<keyword evidence="4 7" id="KW-0145">Chemotaxis</keyword>
<keyword evidence="5 7" id="KW-0283">Flagellar rotation</keyword>
<evidence type="ECO:0000256" key="8">
    <source>
        <dbReference type="SAM" id="MobiDB-lite"/>
    </source>
</evidence>
<evidence type="ECO:0000313" key="10">
    <source>
        <dbReference type="EMBL" id="AMO68731.1"/>
    </source>
</evidence>
<dbReference type="SUPFAM" id="SSF101801">
    <property type="entry name" value="Surface presentation of antigens (SPOA)"/>
    <property type="match status" value="1"/>
</dbReference>
<dbReference type="AlphaFoldDB" id="A0A127M6A3"/>
<dbReference type="GO" id="GO:0006935">
    <property type="term" value="P:chemotaxis"/>
    <property type="evidence" value="ECO:0007669"/>
    <property type="project" value="UniProtKB-KW"/>
</dbReference>
<dbReference type="GO" id="GO:0071973">
    <property type="term" value="P:bacterial-type flagellum-dependent cell motility"/>
    <property type="evidence" value="ECO:0007669"/>
    <property type="project" value="UniProtKB-UniRule"/>
</dbReference>
<evidence type="ECO:0000256" key="2">
    <source>
        <dbReference type="ARBA" id="ARBA00021897"/>
    </source>
</evidence>
<dbReference type="InterPro" id="IPR051469">
    <property type="entry name" value="FliN/MopA/SpaO"/>
</dbReference>
<dbReference type="InterPro" id="IPR001543">
    <property type="entry name" value="FliN-like_C"/>
</dbReference>
<dbReference type="PRINTS" id="PR00956">
    <property type="entry name" value="FLGMOTORFLIN"/>
</dbReference>
<feature type="region of interest" description="Disordered" evidence="8">
    <location>
        <begin position="1"/>
        <end position="55"/>
    </location>
</feature>
<dbReference type="Proteomes" id="UP000074119">
    <property type="component" value="Chromosome"/>
</dbReference>
<organism evidence="10 11">
    <name type="scientific">Zhongshania aliphaticivorans</name>
    <dbReference type="NCBI Taxonomy" id="1470434"/>
    <lineage>
        <taxon>Bacteria</taxon>
        <taxon>Pseudomonadati</taxon>
        <taxon>Pseudomonadota</taxon>
        <taxon>Gammaproteobacteria</taxon>
        <taxon>Cellvibrionales</taxon>
        <taxon>Spongiibacteraceae</taxon>
        <taxon>Zhongshania</taxon>
    </lineage>
</organism>
<dbReference type="InterPro" id="IPR012826">
    <property type="entry name" value="FliN"/>
</dbReference>
<dbReference type="GO" id="GO:0003774">
    <property type="term" value="F:cytoskeletal motor activity"/>
    <property type="evidence" value="ECO:0007669"/>
    <property type="project" value="UniProtKB-UniRule"/>
</dbReference>
<evidence type="ECO:0000256" key="1">
    <source>
        <dbReference type="ARBA" id="ARBA00009226"/>
    </source>
</evidence>
<dbReference type="NCBIfam" id="TIGR02480">
    <property type="entry name" value="fliN"/>
    <property type="match status" value="1"/>
</dbReference>
<dbReference type="PANTHER" id="PTHR43484">
    <property type="match status" value="1"/>
</dbReference>
<dbReference type="Pfam" id="PF01052">
    <property type="entry name" value="FliMN_C"/>
    <property type="match status" value="1"/>
</dbReference>
<evidence type="ECO:0000256" key="6">
    <source>
        <dbReference type="ARBA" id="ARBA00023136"/>
    </source>
</evidence>
<feature type="compositionally biased region" description="Basic and acidic residues" evidence="8">
    <location>
        <begin position="1"/>
        <end position="22"/>
    </location>
</feature>
<dbReference type="Gene3D" id="2.30.330.10">
    <property type="entry name" value="SpoA-like"/>
    <property type="match status" value="1"/>
</dbReference>
<comment type="function">
    <text evidence="7">FliN is one of three proteins (FliG, FliN, FliM) that form the rotor-mounted switch complex (C ring), located at the base of the basal body. This complex interacts with the CheY and CheZ chemotaxis proteins, in addition to contacting components of the motor that determine the direction of flagellar rotation.</text>
</comment>
<evidence type="ECO:0000313" key="11">
    <source>
        <dbReference type="Proteomes" id="UP000074119"/>
    </source>
</evidence>
<keyword evidence="10" id="KW-0969">Cilium</keyword>
<keyword evidence="6 7" id="KW-0472">Membrane</keyword>
<evidence type="ECO:0000256" key="3">
    <source>
        <dbReference type="ARBA" id="ARBA00022475"/>
    </source>
</evidence>
<reference evidence="10 11" key="1">
    <citation type="submission" date="2015-12" db="EMBL/GenBank/DDBJ databases">
        <authorList>
            <person name="Shamseldin A."/>
            <person name="Moawad H."/>
            <person name="Abd El-Rahim W.M."/>
            <person name="Sadowsky M.J."/>
        </authorList>
    </citation>
    <scope>NUCLEOTIDE SEQUENCE [LARGE SCALE GENOMIC DNA]</scope>
    <source>
        <strain evidence="10 11">SM2</strain>
    </source>
</reference>
<dbReference type="PANTHER" id="PTHR43484:SF1">
    <property type="entry name" value="FLAGELLAR MOTOR SWITCH PROTEIN FLIN"/>
    <property type="match status" value="1"/>
</dbReference>
<proteinExistence type="inferred from homology"/>
<dbReference type="STRING" id="1470434.AZF00_10690"/>
<gene>
    <name evidence="10" type="ORF">AZF00_10690</name>
</gene>
<evidence type="ECO:0000256" key="5">
    <source>
        <dbReference type="ARBA" id="ARBA00022779"/>
    </source>
</evidence>
<sequence>MDNQDELRRQRRALKEEIEAADRGGAGASGNDQAREGFQTTSAFQHAGARLQDRKPAAPDLEMVLDIPVRITLEVGGADMPIRELLQLHQGAIVELDRQAGEPLDVLVNGTLVARGEVVVVEDKLGIRLTEVVSPAERLQSLR</sequence>
<evidence type="ECO:0000256" key="7">
    <source>
        <dbReference type="RuleBase" id="RU362074"/>
    </source>
</evidence>